<feature type="region of interest" description="Disordered" evidence="5">
    <location>
        <begin position="1789"/>
        <end position="1810"/>
    </location>
</feature>
<dbReference type="Pfam" id="PF00041">
    <property type="entry name" value="fn3"/>
    <property type="match status" value="5"/>
</dbReference>
<dbReference type="SMART" id="SM00060">
    <property type="entry name" value="FN3"/>
    <property type="match status" value="6"/>
</dbReference>
<feature type="disulfide bond" evidence="3">
    <location>
        <begin position="1693"/>
        <end position="1703"/>
    </location>
</feature>
<feature type="domain" description="Fibronectin type-III" evidence="9">
    <location>
        <begin position="2416"/>
        <end position="2515"/>
    </location>
</feature>
<keyword evidence="4" id="KW-0645">Protease</keyword>
<evidence type="ECO:0000313" key="11">
    <source>
        <dbReference type="Proteomes" id="UP001159405"/>
    </source>
</evidence>
<feature type="disulfide bond" evidence="3">
    <location>
        <begin position="2164"/>
        <end position="2174"/>
    </location>
</feature>
<dbReference type="PROSITE" id="PS50287">
    <property type="entry name" value="SRCR_2"/>
    <property type="match status" value="3"/>
</dbReference>
<feature type="domain" description="MAM" evidence="6">
    <location>
        <begin position="2990"/>
        <end position="3142"/>
    </location>
</feature>
<dbReference type="SUPFAM" id="SSF49899">
    <property type="entry name" value="Concanavalin A-like lectins/glucanases"/>
    <property type="match status" value="5"/>
</dbReference>
<dbReference type="PROSITE" id="PS00134">
    <property type="entry name" value="TRYPSIN_HIS"/>
    <property type="match status" value="3"/>
</dbReference>
<feature type="domain" description="Fibronectin type-III" evidence="9">
    <location>
        <begin position="1224"/>
        <end position="1321"/>
    </location>
</feature>
<evidence type="ECO:0000259" key="8">
    <source>
        <dbReference type="PROSITE" id="PS50287"/>
    </source>
</evidence>
<sequence>NFSISYSIFCGSRPGTTSRIVGGSVARVNSWPWQVMLIRTSGSQFCGGSLVDPYWVVTAAHCVNGKSPSSIKVKLGAHYRTSGSVGTEQEIGVVQIIRHENYYDPLSYSNDIALIKLLKPANLGVGIGLVCLPDMCHALPFDNLNRKCWITGWGTLSSDGSQPNTLMEAEIPLVSKQRCLNSYPGKIDDSMLCAGLDAGGVDTCQGDSGGPLVCEFNGTWFLEGVTSWGHGCAYASKYGVYAKVRELKAWVTNHIYQAIPPAVSPQNQSVSALGKYFKHLLHNPFFFLSVIIHPTFFYWQKFNDSSKTCNRSVVMIFGINTTIDISKLLYVISPAVRQVKFETILKYHECYLCQISRSNHAIIFYFTYLVWCAFDNGLCSGWNQSSSDDFDWTLWFGSTPSGSTGPSSGQGGSGNYMYIETSSPRRPGDKARLVLTVPNNGEMSCLSFYYHMYGASVGTLNVYSGNSKVFNTSGQQSNYWIMEERNIILNGLVIFEGIAGNSFTGDIAIDSVEINSGNCPVSCDFDNGLCFGWSQSKQDVFDWTLYSGRTSSSNTGPSSDHTSGSGYYMYIETSSPRRLGDNAKLQVSVSGSGAAACLEFFYHMYGDTIETLNVYSGNELVFSVSGNQDFYWIPAMKTIYLRNNVIFEGIAGSSYTGDIAIDDVAITSGSCDNRTVFPTIPSIGGLRLVGGSESWEGRVEVYYNNVWGTVCDDSWDMYDAQVVCRQLGFPGAISAPGSARFGAGSGQIWLDDVACSGSESSIGYCRHSGWGIHNCDHSEDASVICAGGCGGSLNRSFGQLHFGPKGYHGNMLCTWSIGNVGIQQAVALISIQELNLTYYNEYVKIMDGSGATVLIRYGYSSTPQKPFREVNFGNCENITVQVYLYGSYSNVRLQFGIVQQGLQSAHLVSSWNVSIHNKTATSMGVSWKNLSALLSQSIPHFLSVIKSANGSIVSGNILQGNATYDVFYGLSPYMEYRLNVLGVNDNGNVYKTSEVTEWTEESVPVRAPNNITFSEVRETQFKVTWNPLPQQFHNGRLLGYRVYFRRSAYFPMPFNTSSLVTSSPNMTWALITGLGPAQRYDVSVAAYTSKGEGPRSSFYYVTTVCKVVVNQSTGGINVTHYDYTSLYCFWSIGNVGIPQAIGLVLIQEMNFGYCSEYFKIFDGNGALKFYQSGCSSSVGGSLVEVPFFASHNVTASFNLHRLGSNIKADYLILGKSVYAAQMLFDWNLTVENITFSSILIRWTNLTNVLNRKVRHYVVFLNRRNNTVTLHQVVNGDQLTTEINGLTYSTNYSVEVVGVDTMGKPYKTPSEATMTANLTCGIRPSVYTARIVNGSEVPVNGWPWQAMLLSSSGSQFCGGSLIHPQWVLTATHCVRSRALSDVKVRLGAHYRLWSSVGTEQDFDVINIILHENYNSPNQYSNDIALLRLSRPAVLGKGVGLVCLSDPNFQLPFDNSNKPCWITGWGRLYYLGPQPNALMQVDLPLVSKQRCLSYYPGSIDDSMICIGKAQGGQGACNGDSGGPLVCEFNGKWYLEGATSWGGLPCAAPLKPTVYANIRNLKSWIINKMNGFVTASPPPSGASVEINLNSFLALCVIHKSKKKKTHTHTLEIHFTFHLPLFSCTLGLRLVGGSGSWEGRVEVYHNNIWGTVCDDSWDINDARVVCRQLGFPGAVSAPTNARFGPGSGQIWLDDVACSGSESSIVYCRHRGWGSHNCVHSEDASVICSGSMLDVTIFNSHIICISLSKGADNVGEPQTTSVPWTSPSVQASCNFDYGLCYGWSQSSSDVFDWTRQRGSTSSSNTGPSSDHTTGNGYYMYTETSSPRGQGDNAKLQVSVSGNGAAACLVFYYHMYGDTIGALNVYSGNDLVFNVFGNQGNYWIQARQTIYLRNSIIFEGIAGSSFTGDIAIDDVAITNGSCSNSTVKFSIPTAQATSVPPSAQASCNFDYGLCYGWSQSSLDVFDWTRQRGSTSSSNTGPSSDHTTGNGYYMYIETSSPRRQGDNAKLQVSVSRNGAAACLVFYYYMYGDTIGTLNVYSGNELVFNVSGNQGLYWIRAMETIYLRNNVIFEGIAGSSYTGDIAIDDVAITSGSCPSIGGLRLVGGSESWEGRVEVYYNNIWGTVCDDSWDIYDAQVVCRQLGFPGAISAPGSARFGAGSGQIWLDDVACSGSESSIGYCQHSGWGIHNCVHSEDASVICAGVCGGSLNQSFGQLRFGRKGYYSHLLCTWSIGNVGIQQAAALISVQELYLSYFNEYVKIMDGSGATVLIRYGYSSTPQKPFREVNFGNSENITVQVYLYGSYSNVRLQFGIVQQGLQSAQLVSSWNVSIDNKTATSMGVSWKNLSRLLNQNILHYLTVIKSGNGSIVSGNILQGNTTSDVLYGLSPYMEYRLNVLGVNDNGNVYKTSEVTEWTEESVPGLAPNNITFSEVGETQFKVTWNPLPQQFHNGQLLGYRVYFRRSAYFLIPFNTSSLVISSSNMTWALITGLGPAQRYGVSVAAYTSKGDGPRSSFYYVTTACKVVVNQSSGGINVTHSDYTSLYCFWSIGNVGIPQAIGLVLIQEMNFGYCSEHFKIFDGNGALKFQQSGCSSSVRGSLVEVPFFASHNITASFYLRLLGSNIKADYLILGTSVHTAQMLFGWNLTVENTTFSSILIRWTNLTKVLNRKVRHYIVFLNRRNNSVTLHQIVSGDRSTTEINGLTHSTNYSVEVVGIDTVGKPYKTPSEATMTTNLTCGVRPSVSTPRIVNGSEAPVNGWPWQAMLLSSSGRQFCGGSLIHPQWVLTATHCVRSMSLSDVKVRLGAHYRLSSSIGTEQDFDVVRIIQHENYYYPNSYSNDIALLRLSRPAVLGKGVGLVCLSDPNLQLPFDNSDKPCWITGWGTIYDAGPQPNALMQVDLPLVSKHRCLNYYPGKIDDSMICIGKAQGGQGACHGDSGGPLVCQFSGKWYLEGAASWTILPCASPSKPTVYANVRNLKSWIVNKMNGFVTPSPPPSSTSASCNFDYGLCYGWSQSSSDIFDWTRQRGSTSSSNTGPPSDHTTGNGYYMYIETSSPRQRGDNAKLQVSVSGNGTAACLVFYYHMYGDTIGTLNVYSGNELVFNVSANQGNYWIRARKTIYLRNNITFEGIAGSSYTGDIAIDDVAITSGSCNSPTVLPTNQSSGSK</sequence>
<dbReference type="PROSITE" id="PS50853">
    <property type="entry name" value="FN3"/>
    <property type="match status" value="6"/>
</dbReference>
<dbReference type="SUPFAM" id="SSF49265">
    <property type="entry name" value="Fibronectin type III"/>
    <property type="match status" value="4"/>
</dbReference>
<dbReference type="Proteomes" id="UP001159405">
    <property type="component" value="Unassembled WGS sequence"/>
</dbReference>
<feature type="disulfide bond" evidence="3">
    <location>
        <begin position="724"/>
        <end position="785"/>
    </location>
</feature>
<keyword evidence="4" id="KW-0720">Serine protease</keyword>
<dbReference type="InterPro" id="IPR018114">
    <property type="entry name" value="TRYPSIN_HIS"/>
</dbReference>
<dbReference type="PRINTS" id="PR00722">
    <property type="entry name" value="CHYMOTRYPSIN"/>
</dbReference>
<dbReference type="InterPro" id="IPR001254">
    <property type="entry name" value="Trypsin_dom"/>
</dbReference>
<dbReference type="InterPro" id="IPR009003">
    <property type="entry name" value="Peptidase_S1_PA"/>
</dbReference>
<accession>A0ABN8QXL6</accession>
<dbReference type="Pfam" id="PF00089">
    <property type="entry name" value="Trypsin"/>
    <property type="match status" value="3"/>
</dbReference>
<dbReference type="SMART" id="SM00202">
    <property type="entry name" value="SR"/>
    <property type="match status" value="3"/>
</dbReference>
<dbReference type="InterPro" id="IPR051560">
    <property type="entry name" value="MAM_domain-containing"/>
</dbReference>
<feature type="compositionally biased region" description="Low complexity" evidence="5">
    <location>
        <begin position="1793"/>
        <end position="1804"/>
    </location>
</feature>
<dbReference type="CDD" id="cd00190">
    <property type="entry name" value="Tryp_SPc"/>
    <property type="match status" value="3"/>
</dbReference>
<dbReference type="PANTHER" id="PTHR23282">
    <property type="entry name" value="APICAL ENDOSOMAL GLYCOPROTEIN PRECURSOR"/>
    <property type="match status" value="1"/>
</dbReference>
<feature type="domain" description="MAM" evidence="6">
    <location>
        <begin position="1766"/>
        <end position="1918"/>
    </location>
</feature>
<gene>
    <name evidence="10" type="ORF">PLOB_00010403</name>
</gene>
<keyword evidence="4" id="KW-0378">Hydrolase</keyword>
<evidence type="ECO:0000256" key="4">
    <source>
        <dbReference type="RuleBase" id="RU363034"/>
    </source>
</evidence>
<dbReference type="EMBL" id="CALNXK010000152">
    <property type="protein sequence ID" value="CAH3169800.1"/>
    <property type="molecule type" value="Genomic_DNA"/>
</dbReference>
<feature type="domain" description="MAM" evidence="6">
    <location>
        <begin position="521"/>
        <end position="673"/>
    </location>
</feature>
<protein>
    <submittedName>
        <fullName evidence="10">Uncharacterized protein</fullName>
    </submittedName>
</protein>
<feature type="domain" description="SRCR" evidence="8">
    <location>
        <begin position="1624"/>
        <end position="1724"/>
    </location>
</feature>
<dbReference type="CDD" id="cd06263">
    <property type="entry name" value="MAM"/>
    <property type="match status" value="5"/>
</dbReference>
<organism evidence="10 11">
    <name type="scientific">Porites lobata</name>
    <dbReference type="NCBI Taxonomy" id="104759"/>
    <lineage>
        <taxon>Eukaryota</taxon>
        <taxon>Metazoa</taxon>
        <taxon>Cnidaria</taxon>
        <taxon>Anthozoa</taxon>
        <taxon>Hexacorallia</taxon>
        <taxon>Scleractinia</taxon>
        <taxon>Fungiina</taxon>
        <taxon>Poritidae</taxon>
        <taxon>Porites</taxon>
    </lineage>
</organism>
<dbReference type="PROSITE" id="PS50240">
    <property type="entry name" value="TRYPSIN_DOM"/>
    <property type="match status" value="3"/>
</dbReference>
<feature type="disulfide bond" evidence="3">
    <location>
        <begin position="1662"/>
        <end position="1723"/>
    </location>
</feature>
<dbReference type="InterPro" id="IPR036116">
    <property type="entry name" value="FN3_sf"/>
</dbReference>
<dbReference type="CDD" id="cd00063">
    <property type="entry name" value="FN3"/>
    <property type="match status" value="5"/>
</dbReference>
<proteinExistence type="predicted"/>
<dbReference type="InterPro" id="IPR013783">
    <property type="entry name" value="Ig-like_fold"/>
</dbReference>
<dbReference type="InterPro" id="IPR033116">
    <property type="entry name" value="TRYPSIN_SER"/>
</dbReference>
<evidence type="ECO:0000259" key="9">
    <source>
        <dbReference type="PROSITE" id="PS50853"/>
    </source>
</evidence>
<feature type="domain" description="MAM" evidence="6">
    <location>
        <begin position="370"/>
        <end position="521"/>
    </location>
</feature>
<dbReference type="InterPro" id="IPR001190">
    <property type="entry name" value="SRCR"/>
</dbReference>
<dbReference type="InterPro" id="IPR035914">
    <property type="entry name" value="Sperma_CUB_dom_sf"/>
</dbReference>
<dbReference type="InterPro" id="IPR003961">
    <property type="entry name" value="FN3_dom"/>
</dbReference>
<evidence type="ECO:0000256" key="2">
    <source>
        <dbReference type="ARBA" id="ARBA00023180"/>
    </source>
</evidence>
<feature type="domain" description="SRCR" evidence="8">
    <location>
        <begin position="686"/>
        <end position="786"/>
    </location>
</feature>
<feature type="disulfide bond" evidence="3">
    <location>
        <begin position="2133"/>
        <end position="2194"/>
    </location>
</feature>
<dbReference type="InterPro" id="IPR013320">
    <property type="entry name" value="ConA-like_dom_sf"/>
</dbReference>
<reference evidence="10 11" key="1">
    <citation type="submission" date="2022-05" db="EMBL/GenBank/DDBJ databases">
        <authorList>
            <consortium name="Genoscope - CEA"/>
            <person name="William W."/>
        </authorList>
    </citation>
    <scope>NUCLEOTIDE SEQUENCE [LARGE SCALE GENOMIC DNA]</scope>
</reference>
<evidence type="ECO:0000256" key="1">
    <source>
        <dbReference type="ARBA" id="ARBA00023157"/>
    </source>
</evidence>
<dbReference type="PROSITE" id="PS50060">
    <property type="entry name" value="MAM_2"/>
    <property type="match status" value="5"/>
</dbReference>
<dbReference type="Gene3D" id="2.60.120.200">
    <property type="match status" value="5"/>
</dbReference>
<feature type="domain" description="Peptidase S1" evidence="7">
    <location>
        <begin position="20"/>
        <end position="256"/>
    </location>
</feature>
<dbReference type="Gene3D" id="2.40.10.10">
    <property type="entry name" value="Trypsin-like serine proteases"/>
    <property type="match status" value="3"/>
</dbReference>
<evidence type="ECO:0000313" key="10">
    <source>
        <dbReference type="EMBL" id="CAH3169800.1"/>
    </source>
</evidence>
<dbReference type="PANTHER" id="PTHR23282:SF142">
    <property type="entry name" value="MAM DOMAIN-CONTAINING PROTEIN"/>
    <property type="match status" value="1"/>
</dbReference>
<evidence type="ECO:0000259" key="6">
    <source>
        <dbReference type="PROSITE" id="PS50060"/>
    </source>
</evidence>
<feature type="domain" description="Fibronectin type-III" evidence="9">
    <location>
        <begin position="2318"/>
        <end position="2415"/>
    </location>
</feature>
<dbReference type="Pfam" id="PF00629">
    <property type="entry name" value="MAM"/>
    <property type="match status" value="5"/>
</dbReference>
<evidence type="ECO:0000256" key="3">
    <source>
        <dbReference type="PROSITE-ProRule" id="PRU00196"/>
    </source>
</evidence>
<feature type="disulfide bond" evidence="3">
    <location>
        <begin position="711"/>
        <end position="775"/>
    </location>
</feature>
<dbReference type="Pfam" id="PF00530">
    <property type="entry name" value="SRCR"/>
    <property type="match status" value="3"/>
</dbReference>
<dbReference type="SUPFAM" id="SSF56487">
    <property type="entry name" value="SRCR-like"/>
    <property type="match status" value="3"/>
</dbReference>
<dbReference type="InterPro" id="IPR036772">
    <property type="entry name" value="SRCR-like_dom_sf"/>
</dbReference>
<feature type="domain" description="SRCR" evidence="8">
    <location>
        <begin position="2095"/>
        <end position="2195"/>
    </location>
</feature>
<comment type="caution">
    <text evidence="10">The sequence shown here is derived from an EMBL/GenBank/DDBJ whole genome shotgun (WGS) entry which is preliminary data.</text>
</comment>
<feature type="domain" description="Fibronectin type-III" evidence="9">
    <location>
        <begin position="1007"/>
        <end position="1106"/>
    </location>
</feature>
<dbReference type="SUPFAM" id="SSF49854">
    <property type="entry name" value="Spermadhesin, CUB domain"/>
    <property type="match status" value="1"/>
</dbReference>
<feature type="domain" description="Fibronectin type-III" evidence="9">
    <location>
        <begin position="2633"/>
        <end position="2730"/>
    </location>
</feature>
<keyword evidence="1 3" id="KW-1015">Disulfide bond</keyword>
<dbReference type="InterPro" id="IPR043504">
    <property type="entry name" value="Peptidase_S1_PA_chymotrypsin"/>
</dbReference>
<dbReference type="SMART" id="SM00020">
    <property type="entry name" value="Tryp_SPc"/>
    <property type="match status" value="3"/>
</dbReference>
<feature type="domain" description="Fibronectin type-III" evidence="9">
    <location>
        <begin position="909"/>
        <end position="1006"/>
    </location>
</feature>
<evidence type="ECO:0000256" key="5">
    <source>
        <dbReference type="SAM" id="MobiDB-lite"/>
    </source>
</evidence>
<dbReference type="InterPro" id="IPR001314">
    <property type="entry name" value="Peptidase_S1A"/>
</dbReference>
<keyword evidence="2" id="KW-0325">Glycoprotein</keyword>
<feature type="domain" description="Peptidase S1" evidence="7">
    <location>
        <begin position="1330"/>
        <end position="1567"/>
    </location>
</feature>
<dbReference type="PRINTS" id="PR00258">
    <property type="entry name" value="SPERACTRCPTR"/>
</dbReference>
<evidence type="ECO:0000259" key="7">
    <source>
        <dbReference type="PROSITE" id="PS50240"/>
    </source>
</evidence>
<dbReference type="Gene3D" id="2.60.40.10">
    <property type="entry name" value="Immunoglobulins"/>
    <property type="match status" value="6"/>
</dbReference>
<dbReference type="PROSITE" id="PS00420">
    <property type="entry name" value="SRCR_1"/>
    <property type="match status" value="3"/>
</dbReference>
<dbReference type="SMART" id="SM00137">
    <property type="entry name" value="MAM"/>
    <property type="match status" value="5"/>
</dbReference>
<name>A0ABN8QXL6_9CNID</name>
<feature type="domain" description="Peptidase S1" evidence="7">
    <location>
        <begin position="2739"/>
        <end position="2976"/>
    </location>
</feature>
<feature type="disulfide bond" evidence="3">
    <location>
        <begin position="2120"/>
        <end position="2184"/>
    </location>
</feature>
<dbReference type="Gene3D" id="3.10.250.10">
    <property type="entry name" value="SRCR-like domain"/>
    <property type="match status" value="3"/>
</dbReference>
<feature type="disulfide bond" evidence="3">
    <location>
        <begin position="1649"/>
        <end position="1713"/>
    </location>
</feature>
<dbReference type="SUPFAM" id="SSF50494">
    <property type="entry name" value="Trypsin-like serine proteases"/>
    <property type="match status" value="3"/>
</dbReference>
<feature type="non-terminal residue" evidence="10">
    <location>
        <position position="1"/>
    </location>
</feature>
<feature type="domain" description="MAM" evidence="6">
    <location>
        <begin position="1939"/>
        <end position="2091"/>
    </location>
</feature>
<keyword evidence="11" id="KW-1185">Reference proteome</keyword>
<dbReference type="InterPro" id="IPR000998">
    <property type="entry name" value="MAM_dom"/>
</dbReference>
<dbReference type="PROSITE" id="PS00135">
    <property type="entry name" value="TRYPSIN_SER"/>
    <property type="match status" value="3"/>
</dbReference>
<feature type="disulfide bond" evidence="3">
    <location>
        <begin position="755"/>
        <end position="765"/>
    </location>
</feature>